<comment type="similarity">
    <text evidence="2">Belongs to the BIG1 family.</text>
</comment>
<dbReference type="AlphaFoldDB" id="J4H274"/>
<evidence type="ECO:0000256" key="2">
    <source>
        <dbReference type="ARBA" id="ARBA00008203"/>
    </source>
</evidence>
<evidence type="ECO:0000256" key="10">
    <source>
        <dbReference type="SAM" id="Phobius"/>
    </source>
</evidence>
<dbReference type="HOGENOM" id="CLU_083986_0_0_1"/>
<protein>
    <recommendedName>
        <fullName evidence="3">Protein BIG1</fullName>
    </recommendedName>
</protein>
<evidence type="ECO:0000256" key="4">
    <source>
        <dbReference type="ARBA" id="ARBA00022692"/>
    </source>
</evidence>
<dbReference type="PANTHER" id="PTHR28285:SF1">
    <property type="entry name" value="PROTEIN BIG1"/>
    <property type="match status" value="1"/>
</dbReference>
<evidence type="ECO:0000313" key="12">
    <source>
        <dbReference type="EMBL" id="CCM01029.1"/>
    </source>
</evidence>
<keyword evidence="7 10" id="KW-1133">Transmembrane helix</keyword>
<keyword evidence="5 11" id="KW-0732">Signal</keyword>
<dbReference type="GO" id="GO:0006078">
    <property type="term" value="P:(1-&gt;6)-beta-D-glucan biosynthetic process"/>
    <property type="evidence" value="ECO:0007669"/>
    <property type="project" value="TreeGrafter"/>
</dbReference>
<evidence type="ECO:0000313" key="13">
    <source>
        <dbReference type="Proteomes" id="UP000006352"/>
    </source>
</evidence>
<evidence type="ECO:0000256" key="5">
    <source>
        <dbReference type="ARBA" id="ARBA00022729"/>
    </source>
</evidence>
<gene>
    <name evidence="12" type="ORF">FIBRA_03077</name>
</gene>
<dbReference type="GO" id="GO:0005789">
    <property type="term" value="C:endoplasmic reticulum membrane"/>
    <property type="evidence" value="ECO:0007669"/>
    <property type="project" value="UniProtKB-SubCell"/>
</dbReference>
<dbReference type="GeneID" id="24095940"/>
<evidence type="ECO:0000256" key="6">
    <source>
        <dbReference type="ARBA" id="ARBA00022824"/>
    </source>
</evidence>
<feature type="chain" id="PRO_5003778547" description="Protein BIG1" evidence="11">
    <location>
        <begin position="20"/>
        <end position="282"/>
    </location>
</feature>
<organism evidence="12 13">
    <name type="scientific">Fibroporia radiculosa</name>
    <dbReference type="NCBI Taxonomy" id="599839"/>
    <lineage>
        <taxon>Eukaryota</taxon>
        <taxon>Fungi</taxon>
        <taxon>Dikarya</taxon>
        <taxon>Basidiomycota</taxon>
        <taxon>Agaricomycotina</taxon>
        <taxon>Agaricomycetes</taxon>
        <taxon>Polyporales</taxon>
        <taxon>Fibroporiaceae</taxon>
        <taxon>Fibroporia</taxon>
    </lineage>
</organism>
<keyword evidence="9" id="KW-0961">Cell wall biogenesis/degradation</keyword>
<evidence type="ECO:0000256" key="8">
    <source>
        <dbReference type="ARBA" id="ARBA00023136"/>
    </source>
</evidence>
<keyword evidence="8 10" id="KW-0472">Membrane</keyword>
<reference evidence="12 13" key="1">
    <citation type="journal article" date="2012" name="Appl. Environ. Microbiol.">
        <title>Short-read sequencing for genomic analysis of the brown rot fungus Fibroporia radiculosa.</title>
        <authorList>
            <person name="Tang J.D."/>
            <person name="Perkins A.D."/>
            <person name="Sonstegard T.S."/>
            <person name="Schroeder S.G."/>
            <person name="Burgess S.C."/>
            <person name="Diehl S.V."/>
        </authorList>
    </citation>
    <scope>NUCLEOTIDE SEQUENCE [LARGE SCALE GENOMIC DNA]</scope>
    <source>
        <strain evidence="12 13">TFFH 294</strain>
    </source>
</reference>
<feature type="signal peptide" evidence="11">
    <location>
        <begin position="1"/>
        <end position="19"/>
    </location>
</feature>
<feature type="transmembrane region" description="Helical" evidence="10">
    <location>
        <begin position="237"/>
        <end position="262"/>
    </location>
</feature>
<accession>J4H274</accession>
<evidence type="ECO:0000256" key="11">
    <source>
        <dbReference type="SAM" id="SignalP"/>
    </source>
</evidence>
<evidence type="ECO:0000256" key="7">
    <source>
        <dbReference type="ARBA" id="ARBA00022989"/>
    </source>
</evidence>
<keyword evidence="13" id="KW-1185">Reference proteome</keyword>
<dbReference type="InterPro" id="IPR037654">
    <property type="entry name" value="Big1"/>
</dbReference>
<dbReference type="PANTHER" id="PTHR28285">
    <property type="entry name" value="PROTEIN BIG1"/>
    <property type="match status" value="1"/>
</dbReference>
<evidence type="ECO:0000256" key="1">
    <source>
        <dbReference type="ARBA" id="ARBA00004115"/>
    </source>
</evidence>
<dbReference type="Proteomes" id="UP000006352">
    <property type="component" value="Unassembled WGS sequence"/>
</dbReference>
<comment type="subcellular location">
    <subcellularLocation>
        <location evidence="1">Endoplasmic reticulum membrane</location>
        <topology evidence="1">Single-pass type I membrane protein</topology>
    </subcellularLocation>
</comment>
<dbReference type="InParanoid" id="J4H274"/>
<proteinExistence type="inferred from homology"/>
<dbReference type="EMBL" id="HE797014">
    <property type="protein sequence ID" value="CCM01029.1"/>
    <property type="molecule type" value="Genomic_DNA"/>
</dbReference>
<dbReference type="RefSeq" id="XP_012180312.1">
    <property type="nucleotide sequence ID" value="XM_012324922.1"/>
</dbReference>
<name>J4H274_9APHY</name>
<dbReference type="GO" id="GO:0009272">
    <property type="term" value="P:fungal-type cell wall biogenesis"/>
    <property type="evidence" value="ECO:0007669"/>
    <property type="project" value="TreeGrafter"/>
</dbReference>
<keyword evidence="4 10" id="KW-0812">Transmembrane</keyword>
<evidence type="ECO:0000256" key="3">
    <source>
        <dbReference type="ARBA" id="ARBA00022089"/>
    </source>
</evidence>
<dbReference type="OrthoDB" id="10029326at2759"/>
<sequence>MARRAVYFLLALLPATAIAFSNTHPIVAWSSHSSNGLNTAPLSKSTHVSTLLESLLWNDNVCEHDAIVLVNQRGLHASDLRTLAPSGGLAQSLNAAASTLELPYVPHISSNPFSNLASTIAERCGARVISYVPGQTDIVSGDKGKHVMCMEMPALDDLSGLERKTKMAQHESRLSSTVADISEVFPKHLVVYAGWSPSLNARQSTSFSPALAPNSTSSFVPPSGGILAHYQLLTPGLILSMIIGFFVLIPIVLLGVSALASIQSPLQGEPPKGYIASEKKNQ</sequence>
<evidence type="ECO:0000256" key="9">
    <source>
        <dbReference type="ARBA" id="ARBA00023316"/>
    </source>
</evidence>
<dbReference type="GO" id="GO:0071555">
    <property type="term" value="P:cell wall organization"/>
    <property type="evidence" value="ECO:0007669"/>
    <property type="project" value="UniProtKB-KW"/>
</dbReference>
<keyword evidence="6" id="KW-0256">Endoplasmic reticulum</keyword>